<evidence type="ECO:0000256" key="1">
    <source>
        <dbReference type="ARBA" id="ARBA00000198"/>
    </source>
</evidence>
<evidence type="ECO:0000256" key="6">
    <source>
        <dbReference type="ARBA" id="ARBA00022777"/>
    </source>
</evidence>
<proteinExistence type="predicted"/>
<dbReference type="CDD" id="cd00483">
    <property type="entry name" value="HPPK"/>
    <property type="match status" value="1"/>
</dbReference>
<dbReference type="GO" id="GO:0005524">
    <property type="term" value="F:ATP binding"/>
    <property type="evidence" value="ECO:0007669"/>
    <property type="project" value="UniProtKB-KW"/>
</dbReference>
<dbReference type="EC" id="2.7.6.3" evidence="3"/>
<dbReference type="InterPro" id="IPR000550">
    <property type="entry name" value="Hppk"/>
</dbReference>
<evidence type="ECO:0000256" key="5">
    <source>
        <dbReference type="ARBA" id="ARBA00022741"/>
    </source>
</evidence>
<reference evidence="11" key="1">
    <citation type="submission" date="2018-04" db="EMBL/GenBank/DDBJ databases">
        <authorList>
            <person name="Liu S."/>
            <person name="Wang Z."/>
            <person name="Li J."/>
        </authorList>
    </citation>
    <scope>NUCLEOTIDE SEQUENCE [LARGE SCALE GENOMIC DNA]</scope>
    <source>
        <strain evidence="11">622</strain>
    </source>
</reference>
<protein>
    <recommendedName>
        <fullName evidence="3">2-amino-4-hydroxy-6-hydroxymethyldihydropteridine diphosphokinase</fullName>
        <ecNumber evidence="3">2.7.6.3</ecNumber>
    </recommendedName>
</protein>
<name>A0A2U1TFU1_9MICO</name>
<evidence type="ECO:0000313" key="11">
    <source>
        <dbReference type="Proteomes" id="UP000244962"/>
    </source>
</evidence>
<evidence type="ECO:0000256" key="3">
    <source>
        <dbReference type="ARBA" id="ARBA00013253"/>
    </source>
</evidence>
<organism evidence="10 11">
    <name type="scientific">Mycetocola zhujimingii</name>
    <dbReference type="NCBI Taxonomy" id="2079792"/>
    <lineage>
        <taxon>Bacteria</taxon>
        <taxon>Bacillati</taxon>
        <taxon>Actinomycetota</taxon>
        <taxon>Actinomycetes</taxon>
        <taxon>Micrococcales</taxon>
        <taxon>Microbacteriaceae</taxon>
        <taxon>Mycetocola</taxon>
    </lineage>
</organism>
<dbReference type="RefSeq" id="WP_108962374.1">
    <property type="nucleotide sequence ID" value="NZ_QEFB01000002.1"/>
</dbReference>
<dbReference type="SUPFAM" id="SSF55083">
    <property type="entry name" value="6-hydroxymethyl-7,8-dihydropterin pyrophosphokinase, HPPK"/>
    <property type="match status" value="1"/>
</dbReference>
<keyword evidence="7" id="KW-0067">ATP-binding</keyword>
<dbReference type="EMBL" id="QEFB01000002">
    <property type="protein sequence ID" value="PWC07767.1"/>
    <property type="molecule type" value="Genomic_DNA"/>
</dbReference>
<dbReference type="NCBIfam" id="TIGR01498">
    <property type="entry name" value="folK"/>
    <property type="match status" value="1"/>
</dbReference>
<comment type="caution">
    <text evidence="10">The sequence shown here is derived from an EMBL/GenBank/DDBJ whole genome shotgun (WGS) entry which is preliminary data.</text>
</comment>
<dbReference type="Proteomes" id="UP000244962">
    <property type="component" value="Unassembled WGS sequence"/>
</dbReference>
<evidence type="ECO:0000259" key="9">
    <source>
        <dbReference type="Pfam" id="PF01288"/>
    </source>
</evidence>
<dbReference type="GO" id="GO:0003848">
    <property type="term" value="F:2-amino-4-hydroxy-6-hydroxymethyldihydropteridine diphosphokinase activity"/>
    <property type="evidence" value="ECO:0007669"/>
    <property type="project" value="UniProtKB-EC"/>
</dbReference>
<dbReference type="PANTHER" id="PTHR43071">
    <property type="entry name" value="2-AMINO-4-HYDROXY-6-HYDROXYMETHYLDIHYDROPTERIDINE PYROPHOSPHOKINASE"/>
    <property type="match status" value="1"/>
</dbReference>
<dbReference type="PANTHER" id="PTHR43071:SF1">
    <property type="entry name" value="2-AMINO-4-HYDROXY-6-HYDROXYMETHYLDIHYDROPTERIDINE PYROPHOSPHOKINASE"/>
    <property type="match status" value="1"/>
</dbReference>
<accession>A0A2U1TFU1</accession>
<sequence length="182" mass="19363">MSPIPKPPIHPPVRRSSELGARDASVVLALGSNLGDRDATLRAALRQLEAAGIWVRAVSTFVESVAVKPGGPDPSAPGYLNAVALGTTDLSARDLLAAIHTIEHDLGRVRTEHWGDRTLDIDIITYGSRIVSEPDLVIPHPRAAERDFVLGPWLEVEPDAELPGRGRVDALLSSLRDAGGPA</sequence>
<comment type="pathway">
    <text evidence="2">Cofactor biosynthesis; tetrahydrofolate biosynthesis; 2-amino-4-hydroxy-6-hydroxymethyl-7,8-dihydropteridine diphosphate from 7,8-dihydroneopterin triphosphate: step 4/4.</text>
</comment>
<keyword evidence="11" id="KW-1185">Reference proteome</keyword>
<evidence type="ECO:0000313" key="10">
    <source>
        <dbReference type="EMBL" id="PWC07767.1"/>
    </source>
</evidence>
<dbReference type="GO" id="GO:0016301">
    <property type="term" value="F:kinase activity"/>
    <property type="evidence" value="ECO:0007669"/>
    <property type="project" value="UniProtKB-KW"/>
</dbReference>
<dbReference type="GO" id="GO:0046654">
    <property type="term" value="P:tetrahydrofolate biosynthetic process"/>
    <property type="evidence" value="ECO:0007669"/>
    <property type="project" value="UniProtKB-UniPathway"/>
</dbReference>
<keyword evidence="4" id="KW-0808">Transferase</keyword>
<evidence type="ECO:0000256" key="2">
    <source>
        <dbReference type="ARBA" id="ARBA00005051"/>
    </source>
</evidence>
<keyword evidence="8" id="KW-0289">Folate biosynthesis</keyword>
<keyword evidence="5" id="KW-0547">Nucleotide-binding</keyword>
<evidence type="ECO:0000256" key="4">
    <source>
        <dbReference type="ARBA" id="ARBA00022679"/>
    </source>
</evidence>
<comment type="catalytic activity">
    <reaction evidence="1">
        <text>6-hydroxymethyl-7,8-dihydropterin + ATP = (7,8-dihydropterin-6-yl)methyl diphosphate + AMP + H(+)</text>
        <dbReference type="Rhea" id="RHEA:11412"/>
        <dbReference type="ChEBI" id="CHEBI:15378"/>
        <dbReference type="ChEBI" id="CHEBI:30616"/>
        <dbReference type="ChEBI" id="CHEBI:44841"/>
        <dbReference type="ChEBI" id="CHEBI:72950"/>
        <dbReference type="ChEBI" id="CHEBI:456215"/>
        <dbReference type="EC" id="2.7.6.3"/>
    </reaction>
</comment>
<dbReference type="GO" id="GO:0046656">
    <property type="term" value="P:folic acid biosynthetic process"/>
    <property type="evidence" value="ECO:0007669"/>
    <property type="project" value="UniProtKB-KW"/>
</dbReference>
<gene>
    <name evidence="10" type="primary">folK</name>
    <name evidence="10" type="ORF">DF223_04760</name>
</gene>
<evidence type="ECO:0000256" key="7">
    <source>
        <dbReference type="ARBA" id="ARBA00022840"/>
    </source>
</evidence>
<feature type="domain" description="7,8-dihydro-6-hydroxymethylpterin-pyrophosphokinase" evidence="9">
    <location>
        <begin position="27"/>
        <end position="158"/>
    </location>
</feature>
<keyword evidence="6 10" id="KW-0418">Kinase</keyword>
<dbReference type="UniPathway" id="UPA00077">
    <property type="reaction ID" value="UER00155"/>
</dbReference>
<evidence type="ECO:0000256" key="8">
    <source>
        <dbReference type="ARBA" id="ARBA00022909"/>
    </source>
</evidence>
<dbReference type="InterPro" id="IPR035907">
    <property type="entry name" value="Hppk_sf"/>
</dbReference>
<dbReference type="AlphaFoldDB" id="A0A2U1TFU1"/>
<dbReference type="Gene3D" id="3.30.70.560">
    <property type="entry name" value="7,8-Dihydro-6-hydroxymethylpterin-pyrophosphokinase HPPK"/>
    <property type="match status" value="1"/>
</dbReference>
<dbReference type="Pfam" id="PF01288">
    <property type="entry name" value="HPPK"/>
    <property type="match status" value="1"/>
</dbReference>